<evidence type="ECO:0000256" key="9">
    <source>
        <dbReference type="PIRSR" id="PIRSR001589-2"/>
    </source>
</evidence>
<organism evidence="11 12">
    <name type="scientific">Plebeiibacterium marinum</name>
    <dbReference type="NCBI Taxonomy" id="2992111"/>
    <lineage>
        <taxon>Bacteria</taxon>
        <taxon>Pseudomonadati</taxon>
        <taxon>Bacteroidota</taxon>
        <taxon>Bacteroidia</taxon>
        <taxon>Marinilabiliales</taxon>
        <taxon>Marinilabiliaceae</taxon>
        <taxon>Plebeiibacterium</taxon>
    </lineage>
</organism>
<dbReference type="AlphaFoldDB" id="A0AAE3MHC0"/>
<evidence type="ECO:0000256" key="3">
    <source>
        <dbReference type="ARBA" id="ARBA00012737"/>
    </source>
</evidence>
<keyword evidence="5 9" id="KW-0067">ATP-binding</keyword>
<evidence type="ECO:0000256" key="4">
    <source>
        <dbReference type="ARBA" id="ARBA00022741"/>
    </source>
</evidence>
<feature type="binding site" evidence="9">
    <location>
        <position position="287"/>
    </location>
    <ligand>
        <name>ATP</name>
        <dbReference type="ChEBI" id="CHEBI:30616"/>
    </ligand>
</feature>
<keyword evidence="8" id="KW-0028">Amino-acid biosynthesis</keyword>
<dbReference type="GO" id="GO:0005524">
    <property type="term" value="F:ATP binding"/>
    <property type="evidence" value="ECO:0007669"/>
    <property type="project" value="UniProtKB-KW"/>
</dbReference>
<evidence type="ECO:0000256" key="7">
    <source>
        <dbReference type="ARBA" id="ARBA00048741"/>
    </source>
</evidence>
<evidence type="ECO:0000313" key="11">
    <source>
        <dbReference type="EMBL" id="MCW3807480.1"/>
    </source>
</evidence>
<evidence type="ECO:0000259" key="10">
    <source>
        <dbReference type="PROSITE" id="PS51278"/>
    </source>
</evidence>
<dbReference type="InterPro" id="IPR014729">
    <property type="entry name" value="Rossmann-like_a/b/a_fold"/>
</dbReference>
<dbReference type="InterPro" id="IPR051786">
    <property type="entry name" value="ASN_synthetase/amidase"/>
</dbReference>
<gene>
    <name evidence="11" type="primary">asnB</name>
    <name evidence="11" type="ORF">OM074_17755</name>
</gene>
<keyword evidence="4 9" id="KW-0547">Nucleotide-binding</keyword>
<dbReference type="InterPro" id="IPR033738">
    <property type="entry name" value="AsnB_N"/>
</dbReference>
<accession>A0AAE3MHC0</accession>
<dbReference type="GO" id="GO:0004066">
    <property type="term" value="F:asparagine synthase (glutamine-hydrolyzing) activity"/>
    <property type="evidence" value="ECO:0007669"/>
    <property type="project" value="UniProtKB-EC"/>
</dbReference>
<keyword evidence="6 8" id="KW-0315">Glutamine amidotransferase</keyword>
<proteinExistence type="inferred from homology"/>
<sequence length="618" mass="70387">MCGINGIFSHSKQTYIPQVTNMNKAMEHRGPDDHGIWSAEGITLGHQRLSIIDLSSAGHQPMSTPNGNLTIVFNGEIYNFEEIKKELNYPFTSHSDTEVILAAWQQWGIKCLDKLNGMFAFAIWDEQQKKITLVRDRLGIKPLYYYYNNKTLVFSSEIRSILASNLVPKAIDTTGIGDYLRYQTVQAPNTILKDIFMVEPGTYIAIQTDNLSLKKEKWWHIDHCSLNVPDTYNEIKEEVRKQFYDSVKRRLVADVPFGAFLSGGIDSSAVVGAMSKVSNRQVKTFNISFAEKEFSEAKYASHIAKLHQTDHTEIQLSPNDFLQHLPQALNSIDHPSGDGPNTWMVSKATKDAGITMALSGLGGDELFGGYAIFNRMAKLEGNKSLWKLPLPLRKLSGTLLQKVKPGVASDKLNALLNLDKYDFISQYAISRQVLLDNKVNELLSYNINQEHLPIELIKNYHLGNKEVLSRVSISEISTYMQNVLLRDSDQMSMAHALEVRVPFLDHELVEFMLSVPDRFKYPTSPKKLLVDSLKDLLPDYIVNREKMGFVFPWSEWLKKDLYALADHHINALANRSYFNYNALTKLWKEFNSNNPSVTYSRIWPLVVLNHWMEKNGIV</sequence>
<dbReference type="InterPro" id="IPR017932">
    <property type="entry name" value="GATase_2_dom"/>
</dbReference>
<dbReference type="CDD" id="cd00712">
    <property type="entry name" value="AsnB"/>
    <property type="match status" value="1"/>
</dbReference>
<dbReference type="Gene3D" id="3.60.20.10">
    <property type="entry name" value="Glutamine Phosphoribosylpyrophosphate, subunit 1, domain 1"/>
    <property type="match status" value="1"/>
</dbReference>
<keyword evidence="12" id="KW-1185">Reference proteome</keyword>
<evidence type="ECO:0000313" key="12">
    <source>
        <dbReference type="Proteomes" id="UP001207408"/>
    </source>
</evidence>
<keyword evidence="11" id="KW-0436">Ligase</keyword>
<dbReference type="EC" id="6.3.5.4" evidence="3"/>
<feature type="binding site" evidence="9">
    <location>
        <begin position="359"/>
        <end position="360"/>
    </location>
    <ligand>
        <name>ATP</name>
        <dbReference type="ChEBI" id="CHEBI:30616"/>
    </ligand>
</feature>
<dbReference type="PROSITE" id="PS51278">
    <property type="entry name" value="GATASE_TYPE_2"/>
    <property type="match status" value="1"/>
</dbReference>
<dbReference type="NCBIfam" id="TIGR01536">
    <property type="entry name" value="asn_synth_AEB"/>
    <property type="match status" value="1"/>
</dbReference>
<protein>
    <recommendedName>
        <fullName evidence="3">asparagine synthase (glutamine-hydrolyzing)</fullName>
        <ecNumber evidence="3">6.3.5.4</ecNumber>
    </recommendedName>
</protein>
<comment type="caution">
    <text evidence="11">The sequence shown here is derived from an EMBL/GenBank/DDBJ whole genome shotgun (WGS) entry which is preliminary data.</text>
</comment>
<dbReference type="InterPro" id="IPR006426">
    <property type="entry name" value="Asn_synth_AEB"/>
</dbReference>
<feature type="domain" description="Glutamine amidotransferase type-2" evidence="10">
    <location>
        <begin position="2"/>
        <end position="209"/>
    </location>
</feature>
<dbReference type="CDD" id="cd01991">
    <property type="entry name" value="Asn_synthase_B_C"/>
    <property type="match status" value="1"/>
</dbReference>
<dbReference type="PIRSF" id="PIRSF001589">
    <property type="entry name" value="Asn_synthetase_glu-h"/>
    <property type="match status" value="1"/>
</dbReference>
<dbReference type="InterPro" id="IPR029055">
    <property type="entry name" value="Ntn_hydrolases_N"/>
</dbReference>
<evidence type="ECO:0000256" key="5">
    <source>
        <dbReference type="ARBA" id="ARBA00022840"/>
    </source>
</evidence>
<evidence type="ECO:0000256" key="2">
    <source>
        <dbReference type="ARBA" id="ARBA00005752"/>
    </source>
</evidence>
<dbReference type="SUPFAM" id="SSF56235">
    <property type="entry name" value="N-terminal nucleophile aminohydrolases (Ntn hydrolases)"/>
    <property type="match status" value="1"/>
</dbReference>
<comment type="similarity">
    <text evidence="2">Belongs to the asparagine synthetase family.</text>
</comment>
<reference evidence="11" key="1">
    <citation type="submission" date="2022-10" db="EMBL/GenBank/DDBJ databases">
        <authorList>
            <person name="Yu W.X."/>
        </authorList>
    </citation>
    <scope>NUCLEOTIDE SEQUENCE</scope>
    <source>
        <strain evidence="11">D04</strain>
    </source>
</reference>
<feature type="binding site" evidence="9">
    <location>
        <position position="96"/>
    </location>
    <ligand>
        <name>L-glutamine</name>
        <dbReference type="ChEBI" id="CHEBI:58359"/>
    </ligand>
</feature>
<comment type="catalytic activity">
    <reaction evidence="7">
        <text>L-aspartate + L-glutamine + ATP + H2O = L-asparagine + L-glutamate + AMP + diphosphate + H(+)</text>
        <dbReference type="Rhea" id="RHEA:12228"/>
        <dbReference type="ChEBI" id="CHEBI:15377"/>
        <dbReference type="ChEBI" id="CHEBI:15378"/>
        <dbReference type="ChEBI" id="CHEBI:29985"/>
        <dbReference type="ChEBI" id="CHEBI:29991"/>
        <dbReference type="ChEBI" id="CHEBI:30616"/>
        <dbReference type="ChEBI" id="CHEBI:33019"/>
        <dbReference type="ChEBI" id="CHEBI:58048"/>
        <dbReference type="ChEBI" id="CHEBI:58359"/>
        <dbReference type="ChEBI" id="CHEBI:456215"/>
        <dbReference type="EC" id="6.3.5.4"/>
    </reaction>
</comment>
<dbReference type="PANTHER" id="PTHR43284">
    <property type="entry name" value="ASPARAGINE SYNTHETASE (GLUTAMINE-HYDROLYZING)"/>
    <property type="match status" value="1"/>
</dbReference>
<keyword evidence="8" id="KW-0061">Asparagine biosynthesis</keyword>
<dbReference type="InterPro" id="IPR001962">
    <property type="entry name" value="Asn_synthase"/>
</dbReference>
<dbReference type="Gene3D" id="3.40.50.620">
    <property type="entry name" value="HUPs"/>
    <property type="match status" value="1"/>
</dbReference>
<dbReference type="Proteomes" id="UP001207408">
    <property type="component" value="Unassembled WGS sequence"/>
</dbReference>
<dbReference type="PANTHER" id="PTHR43284:SF1">
    <property type="entry name" value="ASPARAGINE SYNTHETASE"/>
    <property type="match status" value="1"/>
</dbReference>
<dbReference type="Pfam" id="PF00733">
    <property type="entry name" value="Asn_synthase"/>
    <property type="match status" value="1"/>
</dbReference>
<comment type="pathway">
    <text evidence="1">Amino-acid biosynthesis; L-asparagine biosynthesis; L-asparagine from L-aspartate (L-Gln route): step 1/1.</text>
</comment>
<dbReference type="GO" id="GO:0006529">
    <property type="term" value="P:asparagine biosynthetic process"/>
    <property type="evidence" value="ECO:0007669"/>
    <property type="project" value="UniProtKB-KW"/>
</dbReference>
<name>A0AAE3MHC0_9BACT</name>
<dbReference type="GO" id="GO:0005829">
    <property type="term" value="C:cytosol"/>
    <property type="evidence" value="ECO:0007669"/>
    <property type="project" value="TreeGrafter"/>
</dbReference>
<dbReference type="SUPFAM" id="SSF52402">
    <property type="entry name" value="Adenine nucleotide alpha hydrolases-like"/>
    <property type="match status" value="1"/>
</dbReference>
<dbReference type="EMBL" id="JAPDPI010000047">
    <property type="protein sequence ID" value="MCW3807480.1"/>
    <property type="molecule type" value="Genomic_DNA"/>
</dbReference>
<evidence type="ECO:0000256" key="6">
    <source>
        <dbReference type="ARBA" id="ARBA00022962"/>
    </source>
</evidence>
<feature type="active site" description="For GATase activity" evidence="8">
    <location>
        <position position="2"/>
    </location>
</feature>
<dbReference type="RefSeq" id="WP_301201893.1">
    <property type="nucleotide sequence ID" value="NZ_JAPDPI010000047.1"/>
</dbReference>
<evidence type="ECO:0000256" key="1">
    <source>
        <dbReference type="ARBA" id="ARBA00005187"/>
    </source>
</evidence>
<evidence type="ECO:0000256" key="8">
    <source>
        <dbReference type="PIRSR" id="PIRSR001589-1"/>
    </source>
</evidence>
<dbReference type="Pfam" id="PF13522">
    <property type="entry name" value="GATase_6"/>
    <property type="match status" value="1"/>
</dbReference>